<evidence type="ECO:0000256" key="2">
    <source>
        <dbReference type="ARBA" id="ARBA00004941"/>
    </source>
</evidence>
<dbReference type="GO" id="GO:0004056">
    <property type="term" value="F:argininosuccinate lyase activity"/>
    <property type="evidence" value="ECO:0007669"/>
    <property type="project" value="UniProtKB-EC"/>
</dbReference>
<dbReference type="InterPro" id="IPR022761">
    <property type="entry name" value="Fumarate_lyase_N"/>
</dbReference>
<evidence type="ECO:0000313" key="11">
    <source>
        <dbReference type="Proteomes" id="UP001596045"/>
    </source>
</evidence>
<comment type="catalytic activity">
    <reaction evidence="1 6">
        <text>2-(N(omega)-L-arginino)succinate = fumarate + L-arginine</text>
        <dbReference type="Rhea" id="RHEA:24020"/>
        <dbReference type="ChEBI" id="CHEBI:29806"/>
        <dbReference type="ChEBI" id="CHEBI:32682"/>
        <dbReference type="ChEBI" id="CHEBI:57472"/>
        <dbReference type="EC" id="4.3.2.1"/>
    </reaction>
</comment>
<keyword evidence="6" id="KW-0028">Amino-acid biosynthesis</keyword>
<evidence type="ECO:0000256" key="3">
    <source>
        <dbReference type="ARBA" id="ARBA00012338"/>
    </source>
</evidence>
<evidence type="ECO:0000256" key="5">
    <source>
        <dbReference type="ARBA" id="ARBA00023239"/>
    </source>
</evidence>
<evidence type="ECO:0000313" key="10">
    <source>
        <dbReference type="EMBL" id="MFC5475233.1"/>
    </source>
</evidence>
<comment type="similarity">
    <text evidence="6">Belongs to the lyase 1 family. Argininosuccinate lyase subfamily.</text>
</comment>
<accession>A0ABW0MBE7</accession>
<reference evidence="11" key="1">
    <citation type="journal article" date="2019" name="Int. J. Syst. Evol. Microbiol.">
        <title>The Global Catalogue of Microorganisms (GCM) 10K type strain sequencing project: providing services to taxonomists for standard genome sequencing and annotation.</title>
        <authorList>
            <consortium name="The Broad Institute Genomics Platform"/>
            <consortium name="The Broad Institute Genome Sequencing Center for Infectious Disease"/>
            <person name="Wu L."/>
            <person name="Ma J."/>
        </authorList>
    </citation>
    <scope>NUCLEOTIDE SEQUENCE [LARGE SCALE GENOMIC DNA]</scope>
    <source>
        <strain evidence="11">JCM 17066</strain>
    </source>
</reference>
<dbReference type="EMBL" id="JBHSMT010000026">
    <property type="protein sequence ID" value="MFC5475233.1"/>
    <property type="molecule type" value="Genomic_DNA"/>
</dbReference>
<evidence type="ECO:0000259" key="8">
    <source>
        <dbReference type="Pfam" id="PF00206"/>
    </source>
</evidence>
<dbReference type="Proteomes" id="UP001596045">
    <property type="component" value="Unassembled WGS sequence"/>
</dbReference>
<gene>
    <name evidence="6 10" type="primary">argH</name>
    <name evidence="10" type="ORF">ACFPM8_14835</name>
</gene>
<dbReference type="RefSeq" id="WP_378998341.1">
    <property type="nucleotide sequence ID" value="NZ_JBHSMT010000026.1"/>
</dbReference>
<dbReference type="Gene3D" id="1.10.40.30">
    <property type="entry name" value="Fumarase/aspartase (C-terminal domain)"/>
    <property type="match status" value="1"/>
</dbReference>
<dbReference type="InterPro" id="IPR008948">
    <property type="entry name" value="L-Aspartase-like"/>
</dbReference>
<name>A0ABW0MBE7_9BURK</name>
<dbReference type="InterPro" id="IPR000362">
    <property type="entry name" value="Fumarate_lyase_fam"/>
</dbReference>
<dbReference type="Gene3D" id="1.10.275.10">
    <property type="entry name" value="Fumarase/aspartase (N-terminal domain)"/>
    <property type="match status" value="1"/>
</dbReference>
<dbReference type="PRINTS" id="PR00145">
    <property type="entry name" value="ARGSUCLYASE"/>
</dbReference>
<dbReference type="PRINTS" id="PR00149">
    <property type="entry name" value="FUMRATELYASE"/>
</dbReference>
<dbReference type="InterPro" id="IPR024083">
    <property type="entry name" value="Fumarase/histidase_N"/>
</dbReference>
<feature type="region of interest" description="Disordered" evidence="7">
    <location>
        <begin position="413"/>
        <end position="464"/>
    </location>
</feature>
<comment type="subcellular location">
    <subcellularLocation>
        <location evidence="6">Cytoplasm</location>
    </subcellularLocation>
</comment>
<dbReference type="CDD" id="cd01359">
    <property type="entry name" value="Argininosuccinate_lyase"/>
    <property type="match status" value="1"/>
</dbReference>
<evidence type="ECO:0000256" key="6">
    <source>
        <dbReference type="HAMAP-Rule" id="MF_00006"/>
    </source>
</evidence>
<keyword evidence="4 6" id="KW-0055">Arginine biosynthesis</keyword>
<dbReference type="InterPro" id="IPR009049">
    <property type="entry name" value="Argininosuccinate_lyase"/>
</dbReference>
<dbReference type="PANTHER" id="PTHR43814:SF1">
    <property type="entry name" value="ARGININOSUCCINATE LYASE"/>
    <property type="match status" value="1"/>
</dbReference>
<dbReference type="Pfam" id="PF14698">
    <property type="entry name" value="ASL_C2"/>
    <property type="match status" value="1"/>
</dbReference>
<dbReference type="EC" id="4.3.2.1" evidence="3 6"/>
<dbReference type="Gene3D" id="1.20.200.10">
    <property type="entry name" value="Fumarase/aspartase (Central domain)"/>
    <property type="match status" value="1"/>
</dbReference>
<feature type="compositionally biased region" description="Polar residues" evidence="7">
    <location>
        <begin position="420"/>
        <end position="431"/>
    </location>
</feature>
<dbReference type="NCBIfam" id="TIGR00838">
    <property type="entry name" value="argH"/>
    <property type="match status" value="1"/>
</dbReference>
<evidence type="ECO:0000256" key="7">
    <source>
        <dbReference type="SAM" id="MobiDB-lite"/>
    </source>
</evidence>
<keyword evidence="11" id="KW-1185">Reference proteome</keyword>
<comment type="caution">
    <text evidence="10">The sequence shown here is derived from an EMBL/GenBank/DDBJ whole genome shotgun (WGS) entry which is preliminary data.</text>
</comment>
<sequence>MDATTKRVLDTVNSSVDFDYRLAQADVACTSAHVAMLARQGILSGEDSEVLLAGLKQIGVDIDEGSFICKPELEDIHMNVEAELERHVGMMAGKIGAARGRNDLAVTALRMWIRDKCDEVLGKLFELIAAFVEQAEQHARTVMPGMTHLQAAQPVSFGHLCLAYAEMFFRDARRFGQVREWLNESPLGACALAGTSFNIDREFTAVQLGFAQPTANSIDSVADRDFVLDFLGACATASIHASRFAEDVVIWITPQFGFLSLPDFLAGRSAIMPHKRNPDALELVRAKSGRIVGNLNTVQIVLKGLTMSYCRDMQEDKEATFDSADAICLSLDVLRLVVEHLTVHEDAMRTAANTGFTTSTDFADWLTREKHIPFRQAHHMMSSLVDLAQKSGCTLAELPPATRAQVDERLGAPDWPQFSADESISSRTSHGGTAPSRILQAAQHMTRRVSDLQHVHNSGKGQHR</sequence>
<feature type="domain" description="Argininosuccinate lyase C-terminal" evidence="9">
    <location>
        <begin position="356"/>
        <end position="414"/>
    </location>
</feature>
<feature type="domain" description="Fumarate lyase N-terminal" evidence="8">
    <location>
        <begin position="5"/>
        <end position="293"/>
    </location>
</feature>
<evidence type="ECO:0000256" key="1">
    <source>
        <dbReference type="ARBA" id="ARBA00000985"/>
    </source>
</evidence>
<comment type="pathway">
    <text evidence="2 6">Amino-acid biosynthesis; L-arginine biosynthesis; L-arginine from L-ornithine and carbamoyl phosphate: step 3/3.</text>
</comment>
<feature type="compositionally biased region" description="Polar residues" evidence="7">
    <location>
        <begin position="455"/>
        <end position="464"/>
    </location>
</feature>
<evidence type="ECO:0000256" key="4">
    <source>
        <dbReference type="ARBA" id="ARBA00022571"/>
    </source>
</evidence>
<dbReference type="SUPFAM" id="SSF48557">
    <property type="entry name" value="L-aspartase-like"/>
    <property type="match status" value="1"/>
</dbReference>
<protein>
    <recommendedName>
        <fullName evidence="3 6">Argininosuccinate lyase</fullName>
        <shortName evidence="6">ASAL</shortName>
        <ecNumber evidence="3 6">4.3.2.1</ecNumber>
    </recommendedName>
    <alternativeName>
        <fullName evidence="6">Arginosuccinase</fullName>
    </alternativeName>
</protein>
<keyword evidence="6" id="KW-0963">Cytoplasm</keyword>
<dbReference type="Pfam" id="PF00206">
    <property type="entry name" value="Lyase_1"/>
    <property type="match status" value="1"/>
</dbReference>
<dbReference type="InterPro" id="IPR029419">
    <property type="entry name" value="Arg_succ_lyase_C"/>
</dbReference>
<organism evidence="10 11">
    <name type="scientific">Paraherbaspirillum soli</name>
    <dbReference type="NCBI Taxonomy" id="631222"/>
    <lineage>
        <taxon>Bacteria</taxon>
        <taxon>Pseudomonadati</taxon>
        <taxon>Pseudomonadota</taxon>
        <taxon>Betaproteobacteria</taxon>
        <taxon>Burkholderiales</taxon>
        <taxon>Oxalobacteraceae</taxon>
        <taxon>Paraherbaspirillum</taxon>
    </lineage>
</organism>
<dbReference type="PANTHER" id="PTHR43814">
    <property type="entry name" value="ARGININOSUCCINATE LYASE"/>
    <property type="match status" value="1"/>
</dbReference>
<keyword evidence="5 6" id="KW-0456">Lyase</keyword>
<dbReference type="HAMAP" id="MF_00006">
    <property type="entry name" value="Arg_succ_lyase"/>
    <property type="match status" value="1"/>
</dbReference>
<proteinExistence type="inferred from homology"/>
<evidence type="ECO:0000259" key="9">
    <source>
        <dbReference type="Pfam" id="PF14698"/>
    </source>
</evidence>